<evidence type="ECO:0000313" key="1">
    <source>
        <dbReference type="EMBL" id="SER76276.1"/>
    </source>
</evidence>
<dbReference type="RefSeq" id="WP_092777562.1">
    <property type="nucleotide sequence ID" value="NZ_FOGI01000005.1"/>
</dbReference>
<keyword evidence="2" id="KW-1185">Reference proteome</keyword>
<gene>
    <name evidence="1" type="ORF">SAMN04487818_10596</name>
</gene>
<dbReference type="STRING" id="155974.SAMN04487818_10596"/>
<dbReference type="AlphaFoldDB" id="A0A1H9RU85"/>
<reference evidence="2" key="1">
    <citation type="submission" date="2016-10" db="EMBL/GenBank/DDBJ databases">
        <authorList>
            <person name="Varghese N."/>
            <person name="Submissions S."/>
        </authorList>
    </citation>
    <scope>NUCLEOTIDE SEQUENCE [LARGE SCALE GENOMIC DNA]</scope>
    <source>
        <strain evidence="2">DSM 44260</strain>
    </source>
</reference>
<proteinExistence type="predicted"/>
<dbReference type="Gene3D" id="1.25.40.10">
    <property type="entry name" value="Tetratricopeptide repeat domain"/>
    <property type="match status" value="1"/>
</dbReference>
<accession>A0A1H9RU85</accession>
<name>A0A1H9RU85_9PSEU</name>
<evidence type="ECO:0000313" key="2">
    <source>
        <dbReference type="Proteomes" id="UP000199051"/>
    </source>
</evidence>
<dbReference type="InterPro" id="IPR011990">
    <property type="entry name" value="TPR-like_helical_dom_sf"/>
</dbReference>
<organism evidence="1 2">
    <name type="scientific">Actinokineospora terrae</name>
    <dbReference type="NCBI Taxonomy" id="155974"/>
    <lineage>
        <taxon>Bacteria</taxon>
        <taxon>Bacillati</taxon>
        <taxon>Actinomycetota</taxon>
        <taxon>Actinomycetes</taxon>
        <taxon>Pseudonocardiales</taxon>
        <taxon>Pseudonocardiaceae</taxon>
        <taxon>Actinokineospora</taxon>
    </lineage>
</organism>
<dbReference type="SUPFAM" id="SSF48452">
    <property type="entry name" value="TPR-like"/>
    <property type="match status" value="1"/>
</dbReference>
<dbReference type="EMBL" id="FOGI01000005">
    <property type="protein sequence ID" value="SER76276.1"/>
    <property type="molecule type" value="Genomic_DNA"/>
</dbReference>
<evidence type="ECO:0008006" key="3">
    <source>
        <dbReference type="Google" id="ProtNLM"/>
    </source>
</evidence>
<dbReference type="Proteomes" id="UP000199051">
    <property type="component" value="Unassembled WGS sequence"/>
</dbReference>
<protein>
    <recommendedName>
        <fullName evidence="3">Tetratricopeptide repeat-containing protein</fullName>
    </recommendedName>
</protein>
<sequence length="377" mass="41352">MHERPARTLLEHLIRDRNLTYEECAEALERLAHDTGEPGTLSARHLQRLAAGRRPDGSPLAPPRPATARLLERFFEHNVKTLLRPPAYPVSHDGAAELRRLVHLSSRVDMSVVDLLREQLAYLRRLDRQFGALVTSGEVRAKIEQTRRLKAHSLLPAVRAPLAAIESELCTLAGWQALDCGDPLEAWRFYEDARVAAREVPDPSWLVHATAEQAIVLIDLDQPTDAVDLLASLDPANSRALPSGIRSWCLAALGEAYAAAGDTRLSLTSFDQAEQLLTASTPEAGPYVALDTTHLTRWRGHALARLGRREAHEVLTAVLADLDPTFVRAATGLRIDLALIHCSMKDFDQASSHAKEAAAVAAEIGSNRQVIRALALV</sequence>